<dbReference type="RefSeq" id="WP_062182970.1">
    <property type="nucleotide sequence ID" value="NZ_BBXL01000019.1"/>
</dbReference>
<keyword evidence="2" id="KW-1185">Reference proteome</keyword>
<gene>
    <name evidence="1" type="ORF">SAMN05444362_11641</name>
</gene>
<dbReference type="OrthoDB" id="994184at2"/>
<dbReference type="AlphaFoldDB" id="A0A1M5HEB9"/>
<evidence type="ECO:0000313" key="1">
    <source>
        <dbReference type="EMBL" id="SHG14300.1"/>
    </source>
</evidence>
<sequence length="744" mass="84485">MGYYSNKQIAKITEPKELTLSGNPNFITIESVNDTSGDIFFSAQISCKNLAMGAIPDYIPADRLEALIRTASTFTIRLKESNTSYTFQGTYDKTAVNNSTFYIAKQGDIIDNSDIVLSETQALGITAQNIRTCLLANSFLRNNYEINIISTIFSEELICDNSYVTIKGKGKGPQYNFDIELAEFDEPLTLFDNETWFITATFTGYPDSLMQNDLFGYSYRSPDDRYSIGTFTGVYLEETERYPGSVYVVRPQDNGLTMEECRQETLKNLGETLNNNEYFNIFYSATYDETNKYLVLIRKADTLDYTIALSLNPVFGTLTNGNRLVVDVNLETKITYATSSDSIDGGKGNYRIDLDIYENTKTFLGNSKGELCNEGNYLTTLSKAYSGQPLWFDLNTLMNKRAGYSPNFLDNDNTWADTGTISSYRFVAKRSGEGSNLSVYYSYPLYVLKGYDALLKDSDMEQPDNEWHYYAMNFSQKFNEASFDTGKALTTMQSRTHIKGQEQYFNFIALNINKGPYLTVNPPRTLPTFCLHYKLYTQSGNFITEYTSHEMNEKEFYSVNTARLDLDRFLPTAPNQAGTERPVGRIDVCLSVSHYDENYNINIPLTPVSAPLTFRILPENLHTVNNFAFLNRLGGWDTMNFGGTASTDFKTTASTIFKTLQPQAKPYAEVESVVARSVQEQIVAQTSPVTYEVVEWLRQMSASPAVYELRTKRYIVVDEMNLKYNTTDDLFQIEMKYHYTDSSK</sequence>
<reference evidence="2" key="1">
    <citation type="submission" date="2016-11" db="EMBL/GenBank/DDBJ databases">
        <authorList>
            <person name="Varghese N."/>
            <person name="Submissions S."/>
        </authorList>
    </citation>
    <scope>NUCLEOTIDE SEQUENCE [LARGE SCALE GENOMIC DNA]</scope>
    <source>
        <strain evidence="2">DSM 27370</strain>
    </source>
</reference>
<proteinExistence type="predicted"/>
<accession>A0A1M5HEB9</accession>
<dbReference type="Proteomes" id="UP000184480">
    <property type="component" value="Unassembled WGS sequence"/>
</dbReference>
<name>A0A1M5HEB9_9BACT</name>
<evidence type="ECO:0000313" key="2">
    <source>
        <dbReference type="Proteomes" id="UP000184480"/>
    </source>
</evidence>
<organism evidence="1 2">
    <name type="scientific">Dysgonomonas macrotermitis</name>
    <dbReference type="NCBI Taxonomy" id="1346286"/>
    <lineage>
        <taxon>Bacteria</taxon>
        <taxon>Pseudomonadati</taxon>
        <taxon>Bacteroidota</taxon>
        <taxon>Bacteroidia</taxon>
        <taxon>Bacteroidales</taxon>
        <taxon>Dysgonomonadaceae</taxon>
        <taxon>Dysgonomonas</taxon>
    </lineage>
</organism>
<dbReference type="STRING" id="1346286.SAMN05444362_11641"/>
<dbReference type="EMBL" id="FQUC01000016">
    <property type="protein sequence ID" value="SHG14300.1"/>
    <property type="molecule type" value="Genomic_DNA"/>
</dbReference>
<protein>
    <submittedName>
        <fullName evidence="1">Uncharacterized protein</fullName>
    </submittedName>
</protein>